<evidence type="ECO:0000256" key="3">
    <source>
        <dbReference type="ARBA" id="ARBA00022543"/>
    </source>
</evidence>
<evidence type="ECO:0000256" key="2">
    <source>
        <dbReference type="ARBA" id="ARBA00008130"/>
    </source>
</evidence>
<dbReference type="AlphaFoldDB" id="A0A7D5TLS2"/>
<dbReference type="Proteomes" id="UP000509667">
    <property type="component" value="Chromosome"/>
</dbReference>
<keyword evidence="10" id="KW-0675">Receptor</keyword>
<keyword evidence="8" id="KW-0157">Chromophore</keyword>
<comment type="similarity">
    <text evidence="2">Belongs to the archaeal/bacterial/fungal opsin family.</text>
</comment>
<feature type="transmembrane region" description="Helical" evidence="11">
    <location>
        <begin position="40"/>
        <end position="64"/>
    </location>
</feature>
<keyword evidence="6" id="KW-0681">Retinal protein</keyword>
<feature type="transmembrane region" description="Helical" evidence="11">
    <location>
        <begin position="141"/>
        <end position="160"/>
    </location>
</feature>
<dbReference type="GO" id="GO:0016020">
    <property type="term" value="C:membrane"/>
    <property type="evidence" value="ECO:0007669"/>
    <property type="project" value="UniProtKB-SubCell"/>
</dbReference>
<reference evidence="12 13" key="1">
    <citation type="submission" date="2020-07" db="EMBL/GenBank/DDBJ databases">
        <title>Halosimplex pelagicum sp. nov. and Halosimplex rubrum sp. nov., isolated from salted brown alga Laminaria, and emended description of the genus Halosimplex.</title>
        <authorList>
            <person name="Cui H."/>
        </authorList>
    </citation>
    <scope>NUCLEOTIDE SEQUENCE [LARGE SCALE GENOMIC DNA]</scope>
    <source>
        <strain evidence="12 13">R27</strain>
    </source>
</reference>
<dbReference type="InterPro" id="IPR001425">
    <property type="entry name" value="Arc/bac/fun_rhodopsins"/>
</dbReference>
<dbReference type="OrthoDB" id="186433at2157"/>
<dbReference type="PANTHER" id="PTHR28286:SF2">
    <property type="entry name" value="BACTERIORHODOPSIN _OPSIN, NOPA (EUROFUNG)"/>
    <property type="match status" value="1"/>
</dbReference>
<evidence type="ECO:0000256" key="9">
    <source>
        <dbReference type="ARBA" id="ARBA00023136"/>
    </source>
</evidence>
<organism evidence="12 13">
    <name type="scientific">Halosimplex rubrum</name>
    <dbReference type="NCBI Taxonomy" id="869889"/>
    <lineage>
        <taxon>Archaea</taxon>
        <taxon>Methanobacteriati</taxon>
        <taxon>Methanobacteriota</taxon>
        <taxon>Stenosarchaea group</taxon>
        <taxon>Halobacteria</taxon>
        <taxon>Halobacteriales</taxon>
        <taxon>Haloarculaceae</taxon>
        <taxon>Halosimplex</taxon>
    </lineage>
</organism>
<dbReference type="InterPro" id="IPR018229">
    <property type="entry name" value="Rhodopsin_retinal_BS"/>
</dbReference>
<keyword evidence="3" id="KW-0600">Photoreceptor protein</keyword>
<dbReference type="PRINTS" id="PR00251">
    <property type="entry name" value="BACTRLOPSIN"/>
</dbReference>
<dbReference type="GO" id="GO:0007602">
    <property type="term" value="P:phototransduction"/>
    <property type="evidence" value="ECO:0007669"/>
    <property type="project" value="UniProtKB-KW"/>
</dbReference>
<dbReference type="KEGG" id="hrr:HZS55_01695"/>
<dbReference type="EMBL" id="CP058910">
    <property type="protein sequence ID" value="QLH76094.1"/>
    <property type="molecule type" value="Genomic_DNA"/>
</dbReference>
<evidence type="ECO:0000256" key="6">
    <source>
        <dbReference type="ARBA" id="ARBA00022925"/>
    </source>
</evidence>
<sequence length="260" mass="27959">MPSPGSEQIWLWIGTIGMFLGMLYFIARGWGEEDQKRQEFYIVTILITAIAGVNYLAMATGFGLTTVTVAGEELSIYWARYTDWLFTTPLLLIDLGLLARANRNQLTTLVSLDALMIGTGAIATLAGGNFVAAGLDDGARRLVWWGISTGFLLVLLYFLFGTLTEQAQELGSDVGAKFAQLRNLIVAVWLVYPVWWLAGTEGLGLLPEVSGSVLFVETAGFMVLDLVAKVGFGFLLLSSRQVLDDVSAASGTGAAATADD</sequence>
<evidence type="ECO:0000256" key="11">
    <source>
        <dbReference type="SAM" id="Phobius"/>
    </source>
</evidence>
<dbReference type="GO" id="GO:0005216">
    <property type="term" value="F:monoatomic ion channel activity"/>
    <property type="evidence" value="ECO:0007669"/>
    <property type="project" value="InterPro"/>
</dbReference>
<feature type="transmembrane region" description="Helical" evidence="11">
    <location>
        <begin position="114"/>
        <end position="135"/>
    </location>
</feature>
<dbReference type="CDD" id="cd15244">
    <property type="entry name" value="7tm_bacteriorhodopsin"/>
    <property type="match status" value="1"/>
</dbReference>
<gene>
    <name evidence="12" type="ORF">HZS55_01695</name>
</gene>
<evidence type="ECO:0000313" key="13">
    <source>
        <dbReference type="Proteomes" id="UP000509667"/>
    </source>
</evidence>
<keyword evidence="7 11" id="KW-1133">Transmembrane helix</keyword>
<keyword evidence="4" id="KW-0716">Sensory transduction</keyword>
<evidence type="ECO:0000313" key="12">
    <source>
        <dbReference type="EMBL" id="QLH76094.1"/>
    </source>
</evidence>
<dbReference type="PANTHER" id="PTHR28286">
    <property type="match status" value="1"/>
</dbReference>
<comment type="subcellular location">
    <subcellularLocation>
        <location evidence="1">Membrane</location>
        <topology evidence="1">Multi-pass membrane protein</topology>
    </subcellularLocation>
</comment>
<evidence type="ECO:0000256" key="10">
    <source>
        <dbReference type="ARBA" id="ARBA00023170"/>
    </source>
</evidence>
<dbReference type="GO" id="GO:0009881">
    <property type="term" value="F:photoreceptor activity"/>
    <property type="evidence" value="ECO:0007669"/>
    <property type="project" value="UniProtKB-KW"/>
</dbReference>
<dbReference type="SMART" id="SM01021">
    <property type="entry name" value="Bac_rhodopsin"/>
    <property type="match status" value="1"/>
</dbReference>
<dbReference type="Pfam" id="PF01036">
    <property type="entry name" value="Bac_rhodopsin"/>
    <property type="match status" value="1"/>
</dbReference>
<evidence type="ECO:0000256" key="4">
    <source>
        <dbReference type="ARBA" id="ARBA00022606"/>
    </source>
</evidence>
<evidence type="ECO:0000256" key="1">
    <source>
        <dbReference type="ARBA" id="ARBA00004141"/>
    </source>
</evidence>
<proteinExistence type="inferred from homology"/>
<feature type="transmembrane region" description="Helical" evidence="11">
    <location>
        <begin position="181"/>
        <end position="198"/>
    </location>
</feature>
<evidence type="ECO:0000256" key="8">
    <source>
        <dbReference type="ARBA" id="ARBA00022991"/>
    </source>
</evidence>
<evidence type="ECO:0000256" key="5">
    <source>
        <dbReference type="ARBA" id="ARBA00022692"/>
    </source>
</evidence>
<dbReference type="PROSITE" id="PS00327">
    <property type="entry name" value="BACTERIAL_OPSIN_RET"/>
    <property type="match status" value="1"/>
</dbReference>
<dbReference type="SUPFAM" id="SSF81321">
    <property type="entry name" value="Family A G protein-coupled receptor-like"/>
    <property type="match status" value="1"/>
</dbReference>
<keyword evidence="9 11" id="KW-0472">Membrane</keyword>
<feature type="transmembrane region" description="Helical" evidence="11">
    <location>
        <begin position="12"/>
        <end position="31"/>
    </location>
</feature>
<accession>A0A7D5TLS2</accession>
<feature type="transmembrane region" description="Helical" evidence="11">
    <location>
        <begin position="84"/>
        <end position="102"/>
    </location>
</feature>
<keyword evidence="13" id="KW-1185">Reference proteome</keyword>
<dbReference type="PROSITE" id="PS00950">
    <property type="entry name" value="BACTERIAL_OPSIN_1"/>
    <property type="match status" value="1"/>
</dbReference>
<keyword evidence="5 11" id="KW-0812">Transmembrane</keyword>
<dbReference type="Gene3D" id="1.20.1070.10">
    <property type="entry name" value="Rhodopsin 7-helix transmembrane proteins"/>
    <property type="match status" value="1"/>
</dbReference>
<protein>
    <submittedName>
        <fullName evidence="12">Bacteriorhodopsin</fullName>
    </submittedName>
</protein>
<evidence type="ECO:0000256" key="7">
    <source>
        <dbReference type="ARBA" id="ARBA00022989"/>
    </source>
</evidence>
<feature type="transmembrane region" description="Helical" evidence="11">
    <location>
        <begin position="218"/>
        <end position="237"/>
    </location>
</feature>
<name>A0A7D5TLS2_9EURY</name>